<dbReference type="SUPFAM" id="SSF48179">
    <property type="entry name" value="6-phosphogluconate dehydrogenase C-terminal domain-like"/>
    <property type="match status" value="1"/>
</dbReference>
<dbReference type="InterPro" id="IPR036291">
    <property type="entry name" value="NAD(P)-bd_dom_sf"/>
</dbReference>
<keyword evidence="7 14" id="KW-0560">Oxidoreductase</keyword>
<reference evidence="14 15" key="1">
    <citation type="submission" date="2016-01" db="EMBL/GenBank/DDBJ databases">
        <title>Use of Whole Genome Sequencing to ascertain that Brevibacterium massiliense (Roux, Raoult 2009) is a later heterotypic synonym of Brevibacterium ravenspurgense (Mages 2008).</title>
        <authorList>
            <person name="Bernier A.-M."/>
            <person name="Burdz T."/>
            <person name="Huynh C."/>
            <person name="Pachecho A.L."/>
            <person name="Wiebe D."/>
            <person name="Bonner C."/>
            <person name="Bernard K."/>
        </authorList>
    </citation>
    <scope>NUCLEOTIDE SEQUENCE [LARGE SCALE GENOMIC DNA]</scope>
    <source>
        <strain evidence="14 15">CCUG56047</strain>
    </source>
</reference>
<dbReference type="Pfam" id="PF00725">
    <property type="entry name" value="3HCDH"/>
    <property type="match status" value="1"/>
</dbReference>
<dbReference type="Pfam" id="PF02737">
    <property type="entry name" value="3HCDH_N"/>
    <property type="match status" value="1"/>
</dbReference>
<organism evidence="14 15">
    <name type="scientific">Brevibacterium ravenspurgense</name>
    <dbReference type="NCBI Taxonomy" id="479117"/>
    <lineage>
        <taxon>Bacteria</taxon>
        <taxon>Bacillati</taxon>
        <taxon>Actinomycetota</taxon>
        <taxon>Actinomycetes</taxon>
        <taxon>Micrococcales</taxon>
        <taxon>Brevibacteriaceae</taxon>
        <taxon>Brevibacterium</taxon>
    </lineage>
</organism>
<dbReference type="InterPro" id="IPR022694">
    <property type="entry name" value="3-OHacyl-CoA_DH"/>
</dbReference>
<evidence type="ECO:0000256" key="4">
    <source>
        <dbReference type="ARBA" id="ARBA00011738"/>
    </source>
</evidence>
<dbReference type="EC" id="1.1.1.45" evidence="9"/>
<evidence type="ECO:0000259" key="13">
    <source>
        <dbReference type="Pfam" id="PF02737"/>
    </source>
</evidence>
<dbReference type="RefSeq" id="WP_062020484.1">
    <property type="nucleotide sequence ID" value="NZ_LQQC01000008.1"/>
</dbReference>
<evidence type="ECO:0000256" key="8">
    <source>
        <dbReference type="ARBA" id="ARBA00023027"/>
    </source>
</evidence>
<dbReference type="InterPro" id="IPR008927">
    <property type="entry name" value="6-PGluconate_DH-like_C_sf"/>
</dbReference>
<evidence type="ECO:0000256" key="5">
    <source>
        <dbReference type="ARBA" id="ARBA00022490"/>
    </source>
</evidence>
<dbReference type="InterPro" id="IPR006180">
    <property type="entry name" value="3-OHacyl-CoA_DH_CS"/>
</dbReference>
<evidence type="ECO:0000313" key="14">
    <source>
        <dbReference type="EMBL" id="KXZ58914.1"/>
    </source>
</evidence>
<dbReference type="GO" id="GO:0005737">
    <property type="term" value="C:cytoplasm"/>
    <property type="evidence" value="ECO:0007669"/>
    <property type="project" value="UniProtKB-SubCell"/>
</dbReference>
<gene>
    <name evidence="14" type="primary">lcdH_2</name>
    <name evidence="14" type="ORF">Bravens_00786</name>
</gene>
<comment type="subcellular location">
    <subcellularLocation>
        <location evidence="1">Cytoplasm</location>
    </subcellularLocation>
</comment>
<feature type="domain" description="3-hydroxyacyl-CoA dehydrogenase C-terminal" evidence="12">
    <location>
        <begin position="180"/>
        <end position="248"/>
    </location>
</feature>
<sequence>MKVAVIGAGTIGQSWAKLFASHGHEVVLSDPREDLGEIVSDLVGEVPAGAGSNSAGSVRAAEGEDPLADAASGADFIQECGPERVDVKRELFAAAAQHASAQAVFASSSSAIPASETAAQLPDDVAARLLVGHPFNPPHIMPLVEVVPSPKTSDEAVQTAVEFYRGVGREPIVLKKEARGFVGNRLQNAVLREAVHLVQSGVVSVEDLDAAVRNSLGIRWAAVGPFEGLHLGGGKAGLRGLMEHIGPSFAEIDLPQPDMSMEGMAEIFEQAEAAYGMPPEESIAVRRDEIQNAILRARAAGR</sequence>
<dbReference type="Gene3D" id="3.40.50.720">
    <property type="entry name" value="NAD(P)-binding Rossmann-like Domain"/>
    <property type="match status" value="1"/>
</dbReference>
<dbReference type="PATRIC" id="fig|479117.4.peg.786"/>
<dbReference type="GO" id="GO:0006631">
    <property type="term" value="P:fatty acid metabolic process"/>
    <property type="evidence" value="ECO:0007669"/>
    <property type="project" value="InterPro"/>
</dbReference>
<evidence type="ECO:0000259" key="12">
    <source>
        <dbReference type="Pfam" id="PF00725"/>
    </source>
</evidence>
<name>A0A150HA93_9MICO</name>
<proteinExistence type="inferred from homology"/>
<protein>
    <recommendedName>
        <fullName evidence="10">L-gulonate 3-dehydrogenase</fullName>
        <ecNumber evidence="9">1.1.1.45</ecNumber>
    </recommendedName>
    <alternativeName>
        <fullName evidence="10">L-gulonate 3-dehydrogenase</fullName>
    </alternativeName>
</protein>
<dbReference type="GO" id="GO:0050104">
    <property type="term" value="F:L-gulonate 3-dehydrogenase activity"/>
    <property type="evidence" value="ECO:0007669"/>
    <property type="project" value="UniProtKB-EC"/>
</dbReference>
<accession>A0A150HA93</accession>
<dbReference type="EMBL" id="LQQC01000008">
    <property type="protein sequence ID" value="KXZ58914.1"/>
    <property type="molecule type" value="Genomic_DNA"/>
</dbReference>
<evidence type="ECO:0000256" key="6">
    <source>
        <dbReference type="ARBA" id="ARBA00022553"/>
    </source>
</evidence>
<comment type="pathway">
    <text evidence="2">Lipid metabolism; butanoate metabolism.</text>
</comment>
<dbReference type="GO" id="GO:0070403">
    <property type="term" value="F:NAD+ binding"/>
    <property type="evidence" value="ECO:0007669"/>
    <property type="project" value="InterPro"/>
</dbReference>
<dbReference type="InterPro" id="IPR006176">
    <property type="entry name" value="3-OHacyl-CoA_DH_NAD-bd"/>
</dbReference>
<dbReference type="AlphaFoldDB" id="A0A150HA93"/>
<evidence type="ECO:0000256" key="1">
    <source>
        <dbReference type="ARBA" id="ARBA00004496"/>
    </source>
</evidence>
<keyword evidence="5" id="KW-0963">Cytoplasm</keyword>
<evidence type="ECO:0000256" key="7">
    <source>
        <dbReference type="ARBA" id="ARBA00023002"/>
    </source>
</evidence>
<dbReference type="PROSITE" id="PS00067">
    <property type="entry name" value="3HCDH"/>
    <property type="match status" value="1"/>
</dbReference>
<keyword evidence="15" id="KW-1185">Reference proteome</keyword>
<dbReference type="SUPFAM" id="SSF51735">
    <property type="entry name" value="NAD(P)-binding Rossmann-fold domains"/>
    <property type="match status" value="1"/>
</dbReference>
<evidence type="ECO:0000256" key="10">
    <source>
        <dbReference type="ARBA" id="ARBA00042709"/>
    </source>
</evidence>
<comment type="caution">
    <text evidence="14">The sequence shown here is derived from an EMBL/GenBank/DDBJ whole genome shotgun (WGS) entry which is preliminary data.</text>
</comment>
<dbReference type="InterPro" id="IPR013328">
    <property type="entry name" value="6PGD_dom2"/>
</dbReference>
<evidence type="ECO:0000256" key="11">
    <source>
        <dbReference type="PIRSR" id="PIRSR000105-1"/>
    </source>
</evidence>
<dbReference type="PANTHER" id="PTHR48075:SF1">
    <property type="entry name" value="LAMBDA-CRYSTALLIN HOMOLOG"/>
    <property type="match status" value="1"/>
</dbReference>
<dbReference type="Gene3D" id="1.10.1040.10">
    <property type="entry name" value="N-(1-d-carboxylethyl)-l-norvaline Dehydrogenase, domain 2"/>
    <property type="match status" value="1"/>
</dbReference>
<evidence type="ECO:0000313" key="15">
    <source>
        <dbReference type="Proteomes" id="UP000243589"/>
    </source>
</evidence>
<comment type="similarity">
    <text evidence="3">Belongs to the 3-hydroxyacyl-CoA dehydrogenase family.</text>
</comment>
<keyword evidence="8" id="KW-0520">NAD</keyword>
<dbReference type="PANTHER" id="PTHR48075">
    <property type="entry name" value="3-HYDROXYACYL-COA DEHYDROGENASE FAMILY PROTEIN"/>
    <property type="match status" value="1"/>
</dbReference>
<dbReference type="Proteomes" id="UP000243589">
    <property type="component" value="Unassembled WGS sequence"/>
</dbReference>
<evidence type="ECO:0000256" key="9">
    <source>
        <dbReference type="ARBA" id="ARBA00038962"/>
    </source>
</evidence>
<feature type="site" description="Important for catalytic activity" evidence="11">
    <location>
        <position position="133"/>
    </location>
</feature>
<dbReference type="PIRSF" id="PIRSF000105">
    <property type="entry name" value="HCDH"/>
    <property type="match status" value="1"/>
</dbReference>
<evidence type="ECO:0000256" key="2">
    <source>
        <dbReference type="ARBA" id="ARBA00005086"/>
    </source>
</evidence>
<dbReference type="InterPro" id="IPR006108">
    <property type="entry name" value="3HC_DH_C"/>
</dbReference>
<feature type="domain" description="3-hydroxyacyl-CoA dehydrogenase NAD binding" evidence="13">
    <location>
        <begin position="2"/>
        <end position="175"/>
    </location>
</feature>
<keyword evidence="6" id="KW-0597">Phosphoprotein</keyword>
<evidence type="ECO:0000256" key="3">
    <source>
        <dbReference type="ARBA" id="ARBA00009463"/>
    </source>
</evidence>
<comment type="subunit">
    <text evidence="4">Homodimer.</text>
</comment>